<gene>
    <name evidence="9" type="ORF">AUC69_12095</name>
</gene>
<dbReference type="NCBIfam" id="TIGR01536">
    <property type="entry name" value="asn_synth_AEB"/>
    <property type="match status" value="1"/>
</dbReference>
<dbReference type="GO" id="GO:0005829">
    <property type="term" value="C:cytosol"/>
    <property type="evidence" value="ECO:0007669"/>
    <property type="project" value="TreeGrafter"/>
</dbReference>
<comment type="caution">
    <text evidence="9">The sequence shown here is derived from an EMBL/GenBank/DDBJ whole genome shotgun (WGS) entry which is preliminary data.</text>
</comment>
<protein>
    <recommendedName>
        <fullName evidence="3">asparagine synthase (glutamine-hydrolyzing)</fullName>
        <ecNumber evidence="3">6.3.5.4</ecNumber>
    </recommendedName>
</protein>
<keyword evidence="6" id="KW-0315">Glutamine amidotransferase</keyword>
<dbReference type="InterPro" id="IPR014729">
    <property type="entry name" value="Rossmann-like_a/b/a_fold"/>
</dbReference>
<dbReference type="Gene3D" id="3.40.50.620">
    <property type="entry name" value="HUPs"/>
    <property type="match status" value="1"/>
</dbReference>
<dbReference type="SUPFAM" id="SSF56235">
    <property type="entry name" value="N-terminal nucleophile aminohydrolases (Ntn hydrolases)"/>
    <property type="match status" value="1"/>
</dbReference>
<reference evidence="9 10" key="1">
    <citation type="journal article" date="2016" name="Environ. Microbiol.">
        <title>New Methyloceanibacter diversity from North Sea sediments includes methanotroph containing solely the soluble methane monooxygenase.</title>
        <authorList>
            <person name="Vekeman B."/>
            <person name="Kerckhof F.M."/>
            <person name="Cremers G."/>
            <person name="de Vos P."/>
            <person name="Vandamme P."/>
            <person name="Boon N."/>
            <person name="Op den Camp H.J."/>
            <person name="Heylen K."/>
        </authorList>
    </citation>
    <scope>NUCLEOTIDE SEQUENCE [LARGE SCALE GENOMIC DNA]</scope>
    <source>
        <strain evidence="9 10">R-67175</strain>
    </source>
</reference>
<dbReference type="STRING" id="1774969.AUC69_12095"/>
<dbReference type="EMBL" id="LPWF01000026">
    <property type="protein sequence ID" value="ODR97357.1"/>
    <property type="molecule type" value="Genomic_DNA"/>
</dbReference>
<dbReference type="Gene3D" id="3.60.20.10">
    <property type="entry name" value="Glutamine Phosphoribosylpyrophosphate, subunit 1, domain 1"/>
    <property type="match status" value="1"/>
</dbReference>
<comment type="catalytic activity">
    <reaction evidence="7">
        <text>L-aspartate + L-glutamine + ATP + H2O = L-asparagine + L-glutamate + AMP + diphosphate + H(+)</text>
        <dbReference type="Rhea" id="RHEA:12228"/>
        <dbReference type="ChEBI" id="CHEBI:15377"/>
        <dbReference type="ChEBI" id="CHEBI:15378"/>
        <dbReference type="ChEBI" id="CHEBI:29985"/>
        <dbReference type="ChEBI" id="CHEBI:29991"/>
        <dbReference type="ChEBI" id="CHEBI:30616"/>
        <dbReference type="ChEBI" id="CHEBI:33019"/>
        <dbReference type="ChEBI" id="CHEBI:58048"/>
        <dbReference type="ChEBI" id="CHEBI:58359"/>
        <dbReference type="ChEBI" id="CHEBI:456215"/>
        <dbReference type="EC" id="6.3.5.4"/>
    </reaction>
</comment>
<evidence type="ECO:0000256" key="3">
    <source>
        <dbReference type="ARBA" id="ARBA00012737"/>
    </source>
</evidence>
<dbReference type="InterPro" id="IPR033738">
    <property type="entry name" value="AsnB_N"/>
</dbReference>
<dbReference type="GO" id="GO:0004066">
    <property type="term" value="F:asparagine synthase (glutamine-hydrolyzing) activity"/>
    <property type="evidence" value="ECO:0007669"/>
    <property type="project" value="UniProtKB-EC"/>
</dbReference>
<comment type="pathway">
    <text evidence="1">Amino-acid biosynthesis; L-asparagine biosynthesis; L-asparagine from L-aspartate (L-Gln route): step 1/1.</text>
</comment>
<evidence type="ECO:0000256" key="6">
    <source>
        <dbReference type="ARBA" id="ARBA00022962"/>
    </source>
</evidence>
<dbReference type="CDD" id="cd01991">
    <property type="entry name" value="Asn_synthase_B_C"/>
    <property type="match status" value="1"/>
</dbReference>
<accession>A0A1E3VV07</accession>
<dbReference type="InterPro" id="IPR029055">
    <property type="entry name" value="Ntn_hydrolases_N"/>
</dbReference>
<sequence length="513" mass="55933">MCSTSKAGVSPIRPCWNAWPPRSPIGPDDDGFLVAPGIGLANRRLSIVGLADGAQPIFNEDQSVAVVCNGELFEFPEWRAELEAKGHVFRTHSDVEIIVHLYEEYGEGFIERLTGQFAFALVDFKRRIVLLARDRVGICPLFWSRQGDFLYFGSEIKALLASGGVTPKADTRGLDHLFTFFALGGRRTAFDGVQALAPGHYLKIAWGGDDKAATPVETKYWDFDFPDWGEEDDPSDEEAAIDAFEEAFARAVEIRLRADVPVVGYLSGGVDSAYVLATAARIAGKPLPSFTLRVPDPRLDETTEALEASGAIGGQSTVVEACAGIITENYAALTTAAECPVLDTSCAALLALSREVRAQGYKVVLTGEGADEAFAGYVWYKIREIARRLDVGDAFRPSTAISRAARKWAARDQSFAELARIDGMIGGPHAQSILYNLVARSRGRYYSAGMKEEIGAHVAYEDLDLDTERMARWHPLNRSLYLGYKVHLSGLLLGPKRPGGNGEQRGDALPVPR</sequence>
<dbReference type="EC" id="6.3.5.4" evidence="3"/>
<organism evidence="9 10">
    <name type="scientific">Methyloceanibacter superfactus</name>
    <dbReference type="NCBI Taxonomy" id="1774969"/>
    <lineage>
        <taxon>Bacteria</taxon>
        <taxon>Pseudomonadati</taxon>
        <taxon>Pseudomonadota</taxon>
        <taxon>Alphaproteobacteria</taxon>
        <taxon>Hyphomicrobiales</taxon>
        <taxon>Hyphomicrobiaceae</taxon>
        <taxon>Methyloceanibacter</taxon>
    </lineage>
</organism>
<comment type="similarity">
    <text evidence="2">Belongs to the asparagine synthetase family.</text>
</comment>
<dbReference type="Pfam" id="PF13537">
    <property type="entry name" value="GATase_7"/>
    <property type="match status" value="1"/>
</dbReference>
<feature type="domain" description="Glutamine amidotransferase type-2" evidence="8">
    <location>
        <begin position="1"/>
        <end position="207"/>
    </location>
</feature>
<evidence type="ECO:0000256" key="1">
    <source>
        <dbReference type="ARBA" id="ARBA00005187"/>
    </source>
</evidence>
<dbReference type="Pfam" id="PF00733">
    <property type="entry name" value="Asn_synthase"/>
    <property type="match status" value="1"/>
</dbReference>
<dbReference type="GO" id="GO:0006529">
    <property type="term" value="P:asparagine biosynthetic process"/>
    <property type="evidence" value="ECO:0007669"/>
    <property type="project" value="InterPro"/>
</dbReference>
<proteinExistence type="inferred from homology"/>
<dbReference type="PANTHER" id="PTHR43284:SF1">
    <property type="entry name" value="ASPARAGINE SYNTHETASE"/>
    <property type="match status" value="1"/>
</dbReference>
<keyword evidence="5" id="KW-0067">ATP-binding</keyword>
<dbReference type="InterPro" id="IPR001962">
    <property type="entry name" value="Asn_synthase"/>
</dbReference>
<dbReference type="SUPFAM" id="SSF52402">
    <property type="entry name" value="Adenine nucleotide alpha hydrolases-like"/>
    <property type="match status" value="1"/>
</dbReference>
<evidence type="ECO:0000256" key="2">
    <source>
        <dbReference type="ARBA" id="ARBA00005752"/>
    </source>
</evidence>
<keyword evidence="10" id="KW-1185">Reference proteome</keyword>
<keyword evidence="4" id="KW-0547">Nucleotide-binding</keyword>
<evidence type="ECO:0000256" key="4">
    <source>
        <dbReference type="ARBA" id="ARBA00022741"/>
    </source>
</evidence>
<dbReference type="Proteomes" id="UP000094472">
    <property type="component" value="Unassembled WGS sequence"/>
</dbReference>
<dbReference type="RefSeq" id="WP_069441908.1">
    <property type="nucleotide sequence ID" value="NZ_LPWF01000026.1"/>
</dbReference>
<dbReference type="CDD" id="cd00712">
    <property type="entry name" value="AsnB"/>
    <property type="match status" value="1"/>
</dbReference>
<evidence type="ECO:0000256" key="7">
    <source>
        <dbReference type="ARBA" id="ARBA00048741"/>
    </source>
</evidence>
<dbReference type="InterPro" id="IPR006426">
    <property type="entry name" value="Asn_synth_AEB"/>
</dbReference>
<dbReference type="GO" id="GO:0005524">
    <property type="term" value="F:ATP binding"/>
    <property type="evidence" value="ECO:0007669"/>
    <property type="project" value="UniProtKB-KW"/>
</dbReference>
<name>A0A1E3VV07_9HYPH</name>
<dbReference type="InterPro" id="IPR017932">
    <property type="entry name" value="GATase_2_dom"/>
</dbReference>
<dbReference type="PANTHER" id="PTHR43284">
    <property type="entry name" value="ASPARAGINE SYNTHETASE (GLUTAMINE-HYDROLYZING)"/>
    <property type="match status" value="1"/>
</dbReference>
<dbReference type="InterPro" id="IPR051786">
    <property type="entry name" value="ASN_synthetase/amidase"/>
</dbReference>
<evidence type="ECO:0000259" key="8">
    <source>
        <dbReference type="PROSITE" id="PS51278"/>
    </source>
</evidence>
<dbReference type="AlphaFoldDB" id="A0A1E3VV07"/>
<evidence type="ECO:0000256" key="5">
    <source>
        <dbReference type="ARBA" id="ARBA00022840"/>
    </source>
</evidence>
<dbReference type="PROSITE" id="PS51278">
    <property type="entry name" value="GATASE_TYPE_2"/>
    <property type="match status" value="1"/>
</dbReference>
<evidence type="ECO:0000313" key="9">
    <source>
        <dbReference type="EMBL" id="ODR97357.1"/>
    </source>
</evidence>
<evidence type="ECO:0000313" key="10">
    <source>
        <dbReference type="Proteomes" id="UP000094472"/>
    </source>
</evidence>